<organism evidence="1 2">
    <name type="scientific">Brachionus plicatilis</name>
    <name type="common">Marine rotifer</name>
    <name type="synonym">Brachionus muelleri</name>
    <dbReference type="NCBI Taxonomy" id="10195"/>
    <lineage>
        <taxon>Eukaryota</taxon>
        <taxon>Metazoa</taxon>
        <taxon>Spiralia</taxon>
        <taxon>Gnathifera</taxon>
        <taxon>Rotifera</taxon>
        <taxon>Eurotatoria</taxon>
        <taxon>Monogononta</taxon>
        <taxon>Pseudotrocha</taxon>
        <taxon>Ploima</taxon>
        <taxon>Brachionidae</taxon>
        <taxon>Brachionus</taxon>
    </lineage>
</organism>
<reference evidence="1 2" key="1">
    <citation type="journal article" date="2018" name="Sci. Rep.">
        <title>Genomic signatures of local adaptation to the degree of environmental predictability in rotifers.</title>
        <authorList>
            <person name="Franch-Gras L."/>
            <person name="Hahn C."/>
            <person name="Garcia-Roger E.M."/>
            <person name="Carmona M.J."/>
            <person name="Serra M."/>
            <person name="Gomez A."/>
        </authorList>
    </citation>
    <scope>NUCLEOTIDE SEQUENCE [LARGE SCALE GENOMIC DNA]</scope>
    <source>
        <strain evidence="1">HYR1</strain>
    </source>
</reference>
<dbReference type="EMBL" id="REGN01003395">
    <property type="protein sequence ID" value="RNA22825.1"/>
    <property type="molecule type" value="Genomic_DNA"/>
</dbReference>
<dbReference type="Proteomes" id="UP000276133">
    <property type="component" value="Unassembled WGS sequence"/>
</dbReference>
<gene>
    <name evidence="1" type="ORF">BpHYR1_016697</name>
</gene>
<protein>
    <submittedName>
        <fullName evidence="1">Uncharacterized protein</fullName>
    </submittedName>
</protein>
<comment type="caution">
    <text evidence="1">The sequence shown here is derived from an EMBL/GenBank/DDBJ whole genome shotgun (WGS) entry which is preliminary data.</text>
</comment>
<evidence type="ECO:0000313" key="2">
    <source>
        <dbReference type="Proteomes" id="UP000276133"/>
    </source>
</evidence>
<dbReference type="AlphaFoldDB" id="A0A3M7RHR8"/>
<evidence type="ECO:0000313" key="1">
    <source>
        <dbReference type="EMBL" id="RNA22825.1"/>
    </source>
</evidence>
<accession>A0A3M7RHR8</accession>
<proteinExistence type="predicted"/>
<sequence>MIPIKLILLKKKNICRVPLGGSERRSAFFCILILQNHKLQIALNSPNLRVVAVLFARLNKIHAIYFISTSN</sequence>
<keyword evidence="2" id="KW-1185">Reference proteome</keyword>
<name>A0A3M7RHR8_BRAPC</name>